<organism evidence="2 3">
    <name type="scientific">Olea europaea subsp. europaea</name>
    <dbReference type="NCBI Taxonomy" id="158383"/>
    <lineage>
        <taxon>Eukaryota</taxon>
        <taxon>Viridiplantae</taxon>
        <taxon>Streptophyta</taxon>
        <taxon>Embryophyta</taxon>
        <taxon>Tracheophyta</taxon>
        <taxon>Spermatophyta</taxon>
        <taxon>Magnoliopsida</taxon>
        <taxon>eudicotyledons</taxon>
        <taxon>Gunneridae</taxon>
        <taxon>Pentapetalae</taxon>
        <taxon>asterids</taxon>
        <taxon>lamiids</taxon>
        <taxon>Lamiales</taxon>
        <taxon>Oleaceae</taxon>
        <taxon>Oleeae</taxon>
        <taxon>Olea</taxon>
    </lineage>
</organism>
<name>A0A8S0TFK0_OLEEU</name>
<dbReference type="Gramene" id="OE9A057338T1">
    <property type="protein sequence ID" value="OE9A057338C1"/>
    <property type="gene ID" value="OE9A057338"/>
</dbReference>
<dbReference type="Proteomes" id="UP000594638">
    <property type="component" value="Unassembled WGS sequence"/>
</dbReference>
<feature type="compositionally biased region" description="Low complexity" evidence="1">
    <location>
        <begin position="211"/>
        <end position="225"/>
    </location>
</feature>
<reference evidence="2 3" key="1">
    <citation type="submission" date="2019-12" db="EMBL/GenBank/DDBJ databases">
        <authorList>
            <person name="Alioto T."/>
            <person name="Alioto T."/>
            <person name="Gomez Garrido J."/>
        </authorList>
    </citation>
    <scope>NUCLEOTIDE SEQUENCE [LARGE SCALE GENOMIC DNA]</scope>
</reference>
<evidence type="ECO:0000256" key="1">
    <source>
        <dbReference type="SAM" id="MobiDB-lite"/>
    </source>
</evidence>
<evidence type="ECO:0000313" key="2">
    <source>
        <dbReference type="EMBL" id="CAA3002994.1"/>
    </source>
</evidence>
<sequence length="311" mass="34744">MRPRRLRSLHRDLCVYFVPLNIHWSPIATSTPGTYRRKLGSSTTTRSKSPPMDNFGQHWNGFPDDLLGTGGSAPSMRCAASNHQESQPTVRRSAKWNSLKRKVFISTGETVTAEGHRRGKCFSTKGWQPAVSARIEYRSDIGLIVAPEHGGMPKSSEIYDTYGKLFGDTGDSTKYALSPTKLSQRGFNLSTDSDREDANDMLPINAEDTDSSGSSNLNRGNSSMNISGRRSGLASIARSHRNGGMSIAKCVDELLSSGYVKKGDVLHLFALWFFRNKDNRNSYCVAKTPFLRFKFVEYCFEQDNMSRERKT</sequence>
<proteinExistence type="predicted"/>
<dbReference type="EMBL" id="CACTIH010005904">
    <property type="protein sequence ID" value="CAA3002994.1"/>
    <property type="molecule type" value="Genomic_DNA"/>
</dbReference>
<comment type="caution">
    <text evidence="2">The sequence shown here is derived from an EMBL/GenBank/DDBJ whole genome shotgun (WGS) entry which is preliminary data.</text>
</comment>
<dbReference type="AlphaFoldDB" id="A0A8S0TFK0"/>
<keyword evidence="3" id="KW-1185">Reference proteome</keyword>
<feature type="region of interest" description="Disordered" evidence="1">
    <location>
        <begin position="186"/>
        <end position="228"/>
    </location>
</feature>
<feature type="region of interest" description="Disordered" evidence="1">
    <location>
        <begin position="33"/>
        <end position="53"/>
    </location>
</feature>
<gene>
    <name evidence="2" type="ORF">OLEA9_A057338</name>
</gene>
<accession>A0A8S0TFK0</accession>
<evidence type="ECO:0000313" key="3">
    <source>
        <dbReference type="Proteomes" id="UP000594638"/>
    </source>
</evidence>
<protein>
    <submittedName>
        <fullName evidence="2">Uncharacterized protein</fullName>
    </submittedName>
</protein>